<dbReference type="Proteomes" id="UP000008311">
    <property type="component" value="Unassembled WGS sequence"/>
</dbReference>
<evidence type="ECO:0000256" key="1">
    <source>
        <dbReference type="ARBA" id="ARBA00004162"/>
    </source>
</evidence>
<evidence type="ECO:0000256" key="5">
    <source>
        <dbReference type="ARBA" id="ARBA00022989"/>
    </source>
</evidence>
<reference evidence="10" key="1">
    <citation type="journal article" date="2010" name="Nat. Biotechnol.">
        <title>Draft genome sequence of the oilseed species Ricinus communis.</title>
        <authorList>
            <person name="Chan A.P."/>
            <person name="Crabtree J."/>
            <person name="Zhao Q."/>
            <person name="Lorenzi H."/>
            <person name="Orvis J."/>
            <person name="Puiu D."/>
            <person name="Melake-Berhan A."/>
            <person name="Jones K.M."/>
            <person name="Redman J."/>
            <person name="Chen G."/>
            <person name="Cahoon E.B."/>
            <person name="Gedil M."/>
            <person name="Stanke M."/>
            <person name="Haas B.J."/>
            <person name="Wortman J.R."/>
            <person name="Fraser-Liggett C.M."/>
            <person name="Ravel J."/>
            <person name="Rabinowicz P.D."/>
        </authorList>
    </citation>
    <scope>NUCLEOTIDE SEQUENCE [LARGE SCALE GENOMIC DNA]</scope>
    <source>
        <strain evidence="10">cv. Hale</strain>
    </source>
</reference>
<evidence type="ECO:0000256" key="8">
    <source>
        <dbReference type="SAM" id="Phobius"/>
    </source>
</evidence>
<dbReference type="Pfam" id="PF08137">
    <property type="entry name" value="DVL"/>
    <property type="match status" value="1"/>
</dbReference>
<feature type="transmembrane region" description="Helical" evidence="8">
    <location>
        <begin position="95"/>
        <end position="113"/>
    </location>
</feature>
<dbReference type="InterPro" id="IPR051525">
    <property type="entry name" value="DVL_RTFL_regulatory"/>
</dbReference>
<dbReference type="eggNOG" id="ENOG502SA97">
    <property type="taxonomic scope" value="Eukaryota"/>
</dbReference>
<evidence type="ECO:0000313" key="10">
    <source>
        <dbReference type="Proteomes" id="UP000008311"/>
    </source>
</evidence>
<dbReference type="GO" id="GO:0008285">
    <property type="term" value="P:negative regulation of cell population proliferation"/>
    <property type="evidence" value="ECO:0007669"/>
    <property type="project" value="InterPro"/>
</dbReference>
<proteinExistence type="inferred from homology"/>
<protein>
    <submittedName>
        <fullName evidence="9">Uncharacterized protein</fullName>
    </submittedName>
</protein>
<dbReference type="STRING" id="3988.B9S0I4"/>
<dbReference type="InterPro" id="IPR012552">
    <property type="entry name" value="DVL"/>
</dbReference>
<dbReference type="InParanoid" id="B9S0I4"/>
<keyword evidence="5 8" id="KW-1133">Transmembrane helix</keyword>
<dbReference type="GO" id="GO:0048367">
    <property type="term" value="P:shoot system development"/>
    <property type="evidence" value="ECO:0007669"/>
    <property type="project" value="UniProtKB-ARBA"/>
</dbReference>
<evidence type="ECO:0000256" key="2">
    <source>
        <dbReference type="ARBA" id="ARBA00022473"/>
    </source>
</evidence>
<keyword evidence="6 8" id="KW-0472">Membrane</keyword>
<dbReference type="AlphaFoldDB" id="B9S0I4"/>
<comment type="subcellular location">
    <subcellularLocation>
        <location evidence="1">Cell membrane</location>
        <topology evidence="1">Single-pass membrane protein</topology>
    </subcellularLocation>
</comment>
<keyword evidence="10" id="KW-1185">Reference proteome</keyword>
<dbReference type="EMBL" id="EQ973837">
    <property type="protein sequence ID" value="EEF42917.1"/>
    <property type="molecule type" value="Genomic_DNA"/>
</dbReference>
<evidence type="ECO:0000256" key="6">
    <source>
        <dbReference type="ARBA" id="ARBA00023136"/>
    </source>
</evidence>
<organism evidence="9 10">
    <name type="scientific">Ricinus communis</name>
    <name type="common">Castor bean</name>
    <dbReference type="NCBI Taxonomy" id="3988"/>
    <lineage>
        <taxon>Eukaryota</taxon>
        <taxon>Viridiplantae</taxon>
        <taxon>Streptophyta</taxon>
        <taxon>Embryophyta</taxon>
        <taxon>Tracheophyta</taxon>
        <taxon>Spermatophyta</taxon>
        <taxon>Magnoliopsida</taxon>
        <taxon>eudicotyledons</taxon>
        <taxon>Gunneridae</taxon>
        <taxon>Pentapetalae</taxon>
        <taxon>rosids</taxon>
        <taxon>fabids</taxon>
        <taxon>Malpighiales</taxon>
        <taxon>Euphorbiaceae</taxon>
        <taxon>Acalyphoideae</taxon>
        <taxon>Acalypheae</taxon>
        <taxon>Ricinus</taxon>
    </lineage>
</organism>
<dbReference type="OrthoDB" id="784420at2759"/>
<keyword evidence="4 8" id="KW-0812">Transmembrane</keyword>
<feature type="transmembrane region" description="Helical" evidence="8">
    <location>
        <begin position="69"/>
        <end position="89"/>
    </location>
</feature>
<keyword evidence="3" id="KW-1003">Cell membrane</keyword>
<evidence type="ECO:0000256" key="4">
    <source>
        <dbReference type="ARBA" id="ARBA00022692"/>
    </source>
</evidence>
<sequence>MGPRRISNMRGEMAGQEHCFILCLHMLHHSLLTAGGLQWPQTIPNANTVERTQNPKISSLSINRSASHLYPLLYIYCIICYYAVAPIAVTTGIEYIVASSVVVSSILWSPLSITSTMSDRERNSSFNNRQHVCEPCRSFGQKCSHLVKKQRAKFYILRRCIAMLVCWHERERGEP</sequence>
<gene>
    <name evidence="9" type="ORF">RCOM_1355100</name>
</gene>
<comment type="similarity">
    <text evidence="7">Belongs to the DVL/RTFL small polypeptides family.</text>
</comment>
<dbReference type="GO" id="GO:0005886">
    <property type="term" value="C:plasma membrane"/>
    <property type="evidence" value="ECO:0007669"/>
    <property type="project" value="UniProtKB-SubCell"/>
</dbReference>
<evidence type="ECO:0000256" key="3">
    <source>
        <dbReference type="ARBA" id="ARBA00022475"/>
    </source>
</evidence>
<evidence type="ECO:0000313" key="9">
    <source>
        <dbReference type="EMBL" id="EEF42917.1"/>
    </source>
</evidence>
<accession>B9S0I4</accession>
<dbReference type="PANTHER" id="PTHR33102">
    <property type="entry name" value="DVL19-RELATED-RELATED"/>
    <property type="match status" value="1"/>
</dbReference>
<evidence type="ECO:0000256" key="7">
    <source>
        <dbReference type="ARBA" id="ARBA00024340"/>
    </source>
</evidence>
<name>B9S0I4_RICCO</name>
<keyword evidence="2" id="KW-0217">Developmental protein</keyword>